<keyword evidence="15" id="KW-0694">RNA-binding</keyword>
<evidence type="ECO:0000259" key="17">
    <source>
        <dbReference type="PROSITE" id="PS50142"/>
    </source>
</evidence>
<keyword evidence="10" id="KW-0540">Nuclease</keyword>
<gene>
    <name evidence="18" type="ORF">METZ01_LOCUS107443</name>
</gene>
<keyword evidence="7" id="KW-0698">rRNA processing</keyword>
<keyword evidence="11" id="KW-0479">Metal-binding</keyword>
<evidence type="ECO:0000256" key="3">
    <source>
        <dbReference type="ARBA" id="ARBA00010183"/>
    </source>
</evidence>
<comment type="subcellular location">
    <subcellularLocation>
        <location evidence="2">Cytoplasm</location>
    </subcellularLocation>
</comment>
<evidence type="ECO:0000256" key="12">
    <source>
        <dbReference type="ARBA" id="ARBA00022759"/>
    </source>
</evidence>
<dbReference type="NCBIfam" id="TIGR02191">
    <property type="entry name" value="RNaseIII"/>
    <property type="match status" value="1"/>
</dbReference>
<evidence type="ECO:0000256" key="8">
    <source>
        <dbReference type="ARBA" id="ARBA00022664"/>
    </source>
</evidence>
<protein>
    <recommendedName>
        <fullName evidence="5">ribonuclease III</fullName>
        <ecNumber evidence="5">3.1.26.3</ecNumber>
    </recommendedName>
</protein>
<organism evidence="18">
    <name type="scientific">marine metagenome</name>
    <dbReference type="NCBI Taxonomy" id="408172"/>
    <lineage>
        <taxon>unclassified sequences</taxon>
        <taxon>metagenomes</taxon>
        <taxon>ecological metagenomes</taxon>
    </lineage>
</organism>
<dbReference type="InterPro" id="IPR011907">
    <property type="entry name" value="RNase_III"/>
</dbReference>
<evidence type="ECO:0000256" key="6">
    <source>
        <dbReference type="ARBA" id="ARBA00022490"/>
    </source>
</evidence>
<dbReference type="InterPro" id="IPR014720">
    <property type="entry name" value="dsRBD_dom"/>
</dbReference>
<evidence type="ECO:0000256" key="13">
    <source>
        <dbReference type="ARBA" id="ARBA00022801"/>
    </source>
</evidence>
<dbReference type="PANTHER" id="PTHR11207:SF0">
    <property type="entry name" value="RIBONUCLEASE 3"/>
    <property type="match status" value="1"/>
</dbReference>
<dbReference type="CDD" id="cd10845">
    <property type="entry name" value="DSRM_RNAse_III_family"/>
    <property type="match status" value="1"/>
</dbReference>
<dbReference type="GO" id="GO:0004525">
    <property type="term" value="F:ribonuclease III activity"/>
    <property type="evidence" value="ECO:0007669"/>
    <property type="project" value="UniProtKB-EC"/>
</dbReference>
<dbReference type="EMBL" id="UINC01012508">
    <property type="protein sequence ID" value="SVA54589.1"/>
    <property type="molecule type" value="Genomic_DNA"/>
</dbReference>
<dbReference type="Gene3D" id="1.10.1520.10">
    <property type="entry name" value="Ribonuclease III domain"/>
    <property type="match status" value="1"/>
</dbReference>
<evidence type="ECO:0000256" key="14">
    <source>
        <dbReference type="ARBA" id="ARBA00022842"/>
    </source>
</evidence>
<dbReference type="InterPro" id="IPR000999">
    <property type="entry name" value="RNase_III_dom"/>
</dbReference>
<dbReference type="GO" id="GO:0006397">
    <property type="term" value="P:mRNA processing"/>
    <property type="evidence" value="ECO:0007669"/>
    <property type="project" value="UniProtKB-KW"/>
</dbReference>
<dbReference type="InterPro" id="IPR036389">
    <property type="entry name" value="RNase_III_sf"/>
</dbReference>
<comment type="subunit">
    <text evidence="4">Homodimer.</text>
</comment>
<feature type="domain" description="RNase III" evidence="17">
    <location>
        <begin position="11"/>
        <end position="139"/>
    </location>
</feature>
<comment type="catalytic activity">
    <reaction evidence="1">
        <text>Endonucleolytic cleavage to 5'-phosphomonoester.</text>
        <dbReference type="EC" id="3.1.26.3"/>
    </reaction>
</comment>
<dbReference type="SMART" id="SM00358">
    <property type="entry name" value="DSRM"/>
    <property type="match status" value="1"/>
</dbReference>
<evidence type="ECO:0000259" key="16">
    <source>
        <dbReference type="PROSITE" id="PS50137"/>
    </source>
</evidence>
<dbReference type="GO" id="GO:0005737">
    <property type="term" value="C:cytoplasm"/>
    <property type="evidence" value="ECO:0007669"/>
    <property type="project" value="UniProtKB-SubCell"/>
</dbReference>
<dbReference type="CDD" id="cd00593">
    <property type="entry name" value="RIBOc"/>
    <property type="match status" value="1"/>
</dbReference>
<sequence length="237" mass="26633">MDLSEARIEQLDSLQDRIKFKFSDIKLLNKALTHRSYANENSETLKHNERLEFLGDSVLDILVSDYLVHEYSEFAEGTLSKIRAAVVNETCLAKLAKSIKLGNYLLLGRGEDLSGGREKASILADTFEALAGAVFCDGRFDAASNIFLPLLIEEIIKTAQSWSFRDFKSDLQEYTQNKLVCIPSYRVVREIGPDHAKKFEVVVMIKNEVEGKGFGRSKKEAEQAAAKMAMENFSHNS</sequence>
<dbReference type="PROSITE" id="PS50142">
    <property type="entry name" value="RNASE_3_2"/>
    <property type="match status" value="1"/>
</dbReference>
<evidence type="ECO:0000256" key="2">
    <source>
        <dbReference type="ARBA" id="ARBA00004496"/>
    </source>
</evidence>
<dbReference type="Pfam" id="PF14622">
    <property type="entry name" value="Ribonucleas_3_3"/>
    <property type="match status" value="1"/>
</dbReference>
<reference evidence="18" key="1">
    <citation type="submission" date="2018-05" db="EMBL/GenBank/DDBJ databases">
        <authorList>
            <person name="Lanie J.A."/>
            <person name="Ng W.-L."/>
            <person name="Kazmierczak K.M."/>
            <person name="Andrzejewski T.M."/>
            <person name="Davidsen T.M."/>
            <person name="Wayne K.J."/>
            <person name="Tettelin H."/>
            <person name="Glass J.I."/>
            <person name="Rusch D."/>
            <person name="Podicherti R."/>
            <person name="Tsui H.-C.T."/>
            <person name="Winkler M.E."/>
        </authorList>
    </citation>
    <scope>NUCLEOTIDE SEQUENCE</scope>
</reference>
<dbReference type="FunFam" id="1.10.1520.10:FF:000001">
    <property type="entry name" value="Ribonuclease 3"/>
    <property type="match status" value="1"/>
</dbReference>
<dbReference type="SUPFAM" id="SSF69065">
    <property type="entry name" value="RNase III domain-like"/>
    <property type="match status" value="1"/>
</dbReference>
<evidence type="ECO:0000256" key="5">
    <source>
        <dbReference type="ARBA" id="ARBA00012177"/>
    </source>
</evidence>
<dbReference type="PROSITE" id="PS50137">
    <property type="entry name" value="DS_RBD"/>
    <property type="match status" value="1"/>
</dbReference>
<keyword evidence="12" id="KW-0255">Endonuclease</keyword>
<evidence type="ECO:0000256" key="10">
    <source>
        <dbReference type="ARBA" id="ARBA00022722"/>
    </source>
</evidence>
<dbReference type="SMART" id="SM00535">
    <property type="entry name" value="RIBOc"/>
    <property type="match status" value="1"/>
</dbReference>
<keyword evidence="8" id="KW-0507">mRNA processing</keyword>
<dbReference type="GO" id="GO:0046872">
    <property type="term" value="F:metal ion binding"/>
    <property type="evidence" value="ECO:0007669"/>
    <property type="project" value="UniProtKB-KW"/>
</dbReference>
<dbReference type="AlphaFoldDB" id="A0A381WPZ2"/>
<dbReference type="EC" id="3.1.26.3" evidence="5"/>
<comment type="similarity">
    <text evidence="3">Belongs to the ribonuclease III family.</text>
</comment>
<keyword evidence="9" id="KW-0819">tRNA processing</keyword>
<dbReference type="HAMAP" id="MF_00104">
    <property type="entry name" value="RNase_III"/>
    <property type="match status" value="1"/>
</dbReference>
<dbReference type="GO" id="GO:0008033">
    <property type="term" value="P:tRNA processing"/>
    <property type="evidence" value="ECO:0007669"/>
    <property type="project" value="UniProtKB-KW"/>
</dbReference>
<dbReference type="Pfam" id="PF00035">
    <property type="entry name" value="dsrm"/>
    <property type="match status" value="1"/>
</dbReference>
<keyword evidence="6" id="KW-0963">Cytoplasm</keyword>
<keyword evidence="13" id="KW-0378">Hydrolase</keyword>
<name>A0A381WPZ2_9ZZZZ</name>
<dbReference type="GO" id="GO:0006364">
    <property type="term" value="P:rRNA processing"/>
    <property type="evidence" value="ECO:0007669"/>
    <property type="project" value="UniProtKB-KW"/>
</dbReference>
<dbReference type="Gene3D" id="3.30.160.20">
    <property type="match status" value="1"/>
</dbReference>
<accession>A0A381WPZ2</accession>
<evidence type="ECO:0000256" key="15">
    <source>
        <dbReference type="ARBA" id="ARBA00022884"/>
    </source>
</evidence>
<evidence type="ECO:0000256" key="11">
    <source>
        <dbReference type="ARBA" id="ARBA00022723"/>
    </source>
</evidence>
<feature type="domain" description="DRBM" evidence="16">
    <location>
        <begin position="166"/>
        <end position="235"/>
    </location>
</feature>
<evidence type="ECO:0000313" key="18">
    <source>
        <dbReference type="EMBL" id="SVA54589.1"/>
    </source>
</evidence>
<dbReference type="PROSITE" id="PS00517">
    <property type="entry name" value="RNASE_3_1"/>
    <property type="match status" value="1"/>
</dbReference>
<evidence type="ECO:0000256" key="4">
    <source>
        <dbReference type="ARBA" id="ARBA00011738"/>
    </source>
</evidence>
<evidence type="ECO:0000256" key="9">
    <source>
        <dbReference type="ARBA" id="ARBA00022694"/>
    </source>
</evidence>
<dbReference type="PANTHER" id="PTHR11207">
    <property type="entry name" value="RIBONUCLEASE III"/>
    <property type="match status" value="1"/>
</dbReference>
<dbReference type="GO" id="GO:0010468">
    <property type="term" value="P:regulation of gene expression"/>
    <property type="evidence" value="ECO:0007669"/>
    <property type="project" value="TreeGrafter"/>
</dbReference>
<dbReference type="GO" id="GO:0003725">
    <property type="term" value="F:double-stranded RNA binding"/>
    <property type="evidence" value="ECO:0007669"/>
    <property type="project" value="TreeGrafter"/>
</dbReference>
<dbReference type="SUPFAM" id="SSF54768">
    <property type="entry name" value="dsRNA-binding domain-like"/>
    <property type="match status" value="1"/>
</dbReference>
<evidence type="ECO:0000256" key="1">
    <source>
        <dbReference type="ARBA" id="ARBA00000109"/>
    </source>
</evidence>
<keyword evidence="14" id="KW-0460">Magnesium</keyword>
<evidence type="ECO:0000256" key="7">
    <source>
        <dbReference type="ARBA" id="ARBA00022552"/>
    </source>
</evidence>
<dbReference type="FunFam" id="3.30.160.20:FF:000003">
    <property type="entry name" value="Ribonuclease 3"/>
    <property type="match status" value="1"/>
</dbReference>
<proteinExistence type="inferred from homology"/>
<dbReference type="GO" id="GO:0042802">
    <property type="term" value="F:identical protein binding"/>
    <property type="evidence" value="ECO:0007669"/>
    <property type="project" value="UniProtKB-ARBA"/>
</dbReference>